<evidence type="ECO:0000256" key="1">
    <source>
        <dbReference type="SAM" id="Phobius"/>
    </source>
</evidence>
<evidence type="ECO:0000313" key="2">
    <source>
        <dbReference type="EMBL" id="KOF78003.1"/>
    </source>
</evidence>
<reference evidence="2" key="1">
    <citation type="submission" date="2015-07" db="EMBL/GenBank/DDBJ databases">
        <title>MeaNS - Measles Nucleotide Surveillance Program.</title>
        <authorList>
            <person name="Tran T."/>
            <person name="Druce J."/>
        </authorList>
    </citation>
    <scope>NUCLEOTIDE SEQUENCE</scope>
    <source>
        <strain evidence="2">UCB-OBI-ISO-001</strain>
        <tissue evidence="2">Gonad</tissue>
    </source>
</reference>
<dbReference type="EMBL" id="KQ421232">
    <property type="protein sequence ID" value="KOF78003.1"/>
    <property type="molecule type" value="Genomic_DNA"/>
</dbReference>
<proteinExistence type="predicted"/>
<organism evidence="2">
    <name type="scientific">Octopus bimaculoides</name>
    <name type="common">California two-spotted octopus</name>
    <dbReference type="NCBI Taxonomy" id="37653"/>
    <lineage>
        <taxon>Eukaryota</taxon>
        <taxon>Metazoa</taxon>
        <taxon>Spiralia</taxon>
        <taxon>Lophotrochozoa</taxon>
        <taxon>Mollusca</taxon>
        <taxon>Cephalopoda</taxon>
        <taxon>Coleoidea</taxon>
        <taxon>Octopodiformes</taxon>
        <taxon>Octopoda</taxon>
        <taxon>Incirrata</taxon>
        <taxon>Octopodidae</taxon>
        <taxon>Octopus</taxon>
    </lineage>
</organism>
<keyword evidence="1" id="KW-0472">Membrane</keyword>
<keyword evidence="1" id="KW-0812">Transmembrane</keyword>
<dbReference type="AlphaFoldDB" id="A0A0L8GM15"/>
<protein>
    <submittedName>
        <fullName evidence="2">Uncharacterized protein</fullName>
    </submittedName>
</protein>
<accession>A0A0L8GM15</accession>
<feature type="transmembrane region" description="Helical" evidence="1">
    <location>
        <begin position="6"/>
        <end position="22"/>
    </location>
</feature>
<gene>
    <name evidence="2" type="ORF">OCBIM_22031407mg</name>
</gene>
<name>A0A0L8GM15_OCTBM</name>
<sequence>MDTLQFVAYIAAIITIHIFLNVEKEIFANLDTKHSRDKRKINLKLYFRQY</sequence>
<keyword evidence="1" id="KW-1133">Transmembrane helix</keyword>